<evidence type="ECO:0000256" key="4">
    <source>
        <dbReference type="PROSITE-ProRule" id="PRU00520"/>
    </source>
</evidence>
<feature type="active site" evidence="4">
    <location>
        <position position="20"/>
    </location>
</feature>
<dbReference type="PROSITE" id="PS51160">
    <property type="entry name" value="ACYLPHOSPHATASE_3"/>
    <property type="match status" value="1"/>
</dbReference>
<dbReference type="SUPFAM" id="SSF54975">
    <property type="entry name" value="Acylphosphatase/BLUF domain-like"/>
    <property type="match status" value="1"/>
</dbReference>
<proteinExistence type="inferred from homology"/>
<evidence type="ECO:0000256" key="1">
    <source>
        <dbReference type="ARBA" id="ARBA00005614"/>
    </source>
</evidence>
<organism evidence="7 8">
    <name type="scientific">Kordiimonas sediminis</name>
    <dbReference type="NCBI Taxonomy" id="1735581"/>
    <lineage>
        <taxon>Bacteria</taxon>
        <taxon>Pseudomonadati</taxon>
        <taxon>Pseudomonadota</taxon>
        <taxon>Alphaproteobacteria</taxon>
        <taxon>Kordiimonadales</taxon>
        <taxon>Kordiimonadaceae</taxon>
        <taxon>Kordiimonas</taxon>
    </lineage>
</organism>
<comment type="caution">
    <text evidence="7">The sequence shown here is derived from an EMBL/GenBank/DDBJ whole genome shotgun (WGS) entry which is preliminary data.</text>
</comment>
<dbReference type="Proteomes" id="UP000630923">
    <property type="component" value="Unassembled WGS sequence"/>
</dbReference>
<dbReference type="InterPro" id="IPR001792">
    <property type="entry name" value="Acylphosphatase-like_dom"/>
</dbReference>
<dbReference type="PROSITE" id="PS00151">
    <property type="entry name" value="ACYLPHOSPHATASE_2"/>
    <property type="match status" value="1"/>
</dbReference>
<evidence type="ECO:0000313" key="7">
    <source>
        <dbReference type="EMBL" id="GHF24656.1"/>
    </source>
</evidence>
<reference evidence="7" key="1">
    <citation type="journal article" date="2014" name="Int. J. Syst. Evol. Microbiol.">
        <title>Complete genome sequence of Corynebacterium casei LMG S-19264T (=DSM 44701T), isolated from a smear-ripened cheese.</title>
        <authorList>
            <consortium name="US DOE Joint Genome Institute (JGI-PGF)"/>
            <person name="Walter F."/>
            <person name="Albersmeier A."/>
            <person name="Kalinowski J."/>
            <person name="Ruckert C."/>
        </authorList>
    </citation>
    <scope>NUCLEOTIDE SEQUENCE</scope>
    <source>
        <strain evidence="7">KCTC 42590</strain>
    </source>
</reference>
<gene>
    <name evidence="7" type="primary">acyP</name>
    <name evidence="7" type="ORF">GCM10017044_19170</name>
</gene>
<dbReference type="InterPro" id="IPR036046">
    <property type="entry name" value="Acylphosphatase-like_dom_sf"/>
</dbReference>
<evidence type="ECO:0000313" key="8">
    <source>
        <dbReference type="Proteomes" id="UP000630923"/>
    </source>
</evidence>
<comment type="catalytic activity">
    <reaction evidence="3 4">
        <text>an acyl phosphate + H2O = a carboxylate + phosphate + H(+)</text>
        <dbReference type="Rhea" id="RHEA:14965"/>
        <dbReference type="ChEBI" id="CHEBI:15377"/>
        <dbReference type="ChEBI" id="CHEBI:15378"/>
        <dbReference type="ChEBI" id="CHEBI:29067"/>
        <dbReference type="ChEBI" id="CHEBI:43474"/>
        <dbReference type="ChEBI" id="CHEBI:59918"/>
        <dbReference type="EC" id="3.6.1.7"/>
    </reaction>
</comment>
<dbReference type="InterPro" id="IPR020456">
    <property type="entry name" value="Acylphosphatase"/>
</dbReference>
<protein>
    <recommendedName>
        <fullName evidence="2 4">acylphosphatase</fullName>
        <ecNumber evidence="2 4">3.6.1.7</ecNumber>
    </recommendedName>
</protein>
<feature type="active site" evidence="4">
    <location>
        <position position="38"/>
    </location>
</feature>
<sequence>MTTTAVKVRIYGKVQGVWYRAWTEQQANAAGVYGWVRNRLDGTVEALFVGSSAAVDGMIAACHQGPEHAKVDRIETVEAQGIAPKRFEVKPTV</sequence>
<dbReference type="Pfam" id="PF00708">
    <property type="entry name" value="Acylphosphatase"/>
    <property type="match status" value="1"/>
</dbReference>
<dbReference type="EC" id="3.6.1.7" evidence="2 4"/>
<reference evidence="7" key="2">
    <citation type="submission" date="2020-09" db="EMBL/GenBank/DDBJ databases">
        <authorList>
            <person name="Sun Q."/>
            <person name="Kim S."/>
        </authorList>
    </citation>
    <scope>NUCLEOTIDE SEQUENCE</scope>
    <source>
        <strain evidence="7">KCTC 42590</strain>
    </source>
</reference>
<feature type="domain" description="Acylphosphatase-like" evidence="6">
    <location>
        <begin position="5"/>
        <end position="91"/>
    </location>
</feature>
<evidence type="ECO:0000256" key="2">
    <source>
        <dbReference type="ARBA" id="ARBA00012150"/>
    </source>
</evidence>
<name>A0A919E8X2_9PROT</name>
<dbReference type="AlphaFoldDB" id="A0A919E8X2"/>
<dbReference type="PRINTS" id="PR00112">
    <property type="entry name" value="ACYLPHPHTASE"/>
</dbReference>
<dbReference type="PANTHER" id="PTHR47268:SF4">
    <property type="entry name" value="ACYLPHOSPHATASE"/>
    <property type="match status" value="1"/>
</dbReference>
<keyword evidence="8" id="KW-1185">Reference proteome</keyword>
<evidence type="ECO:0000259" key="6">
    <source>
        <dbReference type="PROSITE" id="PS51160"/>
    </source>
</evidence>
<evidence type="ECO:0000256" key="3">
    <source>
        <dbReference type="ARBA" id="ARBA00047645"/>
    </source>
</evidence>
<dbReference type="Gene3D" id="3.30.70.100">
    <property type="match status" value="1"/>
</dbReference>
<accession>A0A919E8X2</accession>
<keyword evidence="4" id="KW-0378">Hydrolase</keyword>
<dbReference type="InterPro" id="IPR017968">
    <property type="entry name" value="Acylphosphatase_CS"/>
</dbReference>
<evidence type="ECO:0000256" key="5">
    <source>
        <dbReference type="RuleBase" id="RU004168"/>
    </source>
</evidence>
<dbReference type="RefSeq" id="WP_229819303.1">
    <property type="nucleotide sequence ID" value="NZ_BNCI01000002.1"/>
</dbReference>
<comment type="similarity">
    <text evidence="1 5">Belongs to the acylphosphatase family.</text>
</comment>
<dbReference type="PANTHER" id="PTHR47268">
    <property type="entry name" value="ACYLPHOSPHATASE"/>
    <property type="match status" value="1"/>
</dbReference>
<dbReference type="GO" id="GO:0003998">
    <property type="term" value="F:acylphosphatase activity"/>
    <property type="evidence" value="ECO:0007669"/>
    <property type="project" value="UniProtKB-EC"/>
</dbReference>
<dbReference type="EMBL" id="BNCI01000002">
    <property type="protein sequence ID" value="GHF24656.1"/>
    <property type="molecule type" value="Genomic_DNA"/>
</dbReference>